<dbReference type="InterPro" id="IPR045242">
    <property type="entry name" value="Syntaxin"/>
</dbReference>
<organism evidence="10 11">
    <name type="scientific">Friedmanniomyces endolithicus</name>
    <dbReference type="NCBI Taxonomy" id="329885"/>
    <lineage>
        <taxon>Eukaryota</taxon>
        <taxon>Fungi</taxon>
        <taxon>Dikarya</taxon>
        <taxon>Ascomycota</taxon>
        <taxon>Pezizomycotina</taxon>
        <taxon>Dothideomycetes</taxon>
        <taxon>Dothideomycetidae</taxon>
        <taxon>Mycosphaerellales</taxon>
        <taxon>Teratosphaeriaceae</taxon>
        <taxon>Friedmanniomyces</taxon>
    </lineage>
</organism>
<comment type="caution">
    <text evidence="10">The sequence shown here is derived from an EMBL/GenBank/DDBJ whole genome shotgun (WGS) entry which is preliminary data.</text>
</comment>
<dbReference type="GO" id="GO:0005484">
    <property type="term" value="F:SNAP receptor activity"/>
    <property type="evidence" value="ECO:0007669"/>
    <property type="project" value="TreeGrafter"/>
</dbReference>
<keyword evidence="3 8" id="KW-0812">Transmembrane</keyword>
<dbReference type="GO" id="GO:0031201">
    <property type="term" value="C:SNARE complex"/>
    <property type="evidence" value="ECO:0007669"/>
    <property type="project" value="TreeGrafter"/>
</dbReference>
<feature type="region of interest" description="Disordered" evidence="7">
    <location>
        <begin position="1"/>
        <end position="125"/>
    </location>
</feature>
<protein>
    <recommendedName>
        <fullName evidence="9">Syntaxin N-terminal domain-containing protein</fullName>
    </recommendedName>
</protein>
<dbReference type="GO" id="GO:0000149">
    <property type="term" value="F:SNARE binding"/>
    <property type="evidence" value="ECO:0007669"/>
    <property type="project" value="TreeGrafter"/>
</dbReference>
<dbReference type="Gene3D" id="1.20.58.70">
    <property type="match status" value="1"/>
</dbReference>
<evidence type="ECO:0000256" key="4">
    <source>
        <dbReference type="ARBA" id="ARBA00022989"/>
    </source>
</evidence>
<evidence type="ECO:0000256" key="6">
    <source>
        <dbReference type="SAM" id="Coils"/>
    </source>
</evidence>
<dbReference type="Pfam" id="PF05739">
    <property type="entry name" value="SNARE"/>
    <property type="match status" value="1"/>
</dbReference>
<feature type="compositionally biased region" description="Polar residues" evidence="7">
    <location>
        <begin position="83"/>
        <end position="102"/>
    </location>
</feature>
<evidence type="ECO:0000313" key="10">
    <source>
        <dbReference type="EMBL" id="TKA36126.1"/>
    </source>
</evidence>
<dbReference type="InterPro" id="IPR010989">
    <property type="entry name" value="SNARE"/>
</dbReference>
<dbReference type="GO" id="GO:0006886">
    <property type="term" value="P:intracellular protein transport"/>
    <property type="evidence" value="ECO:0007669"/>
    <property type="project" value="TreeGrafter"/>
</dbReference>
<evidence type="ECO:0000256" key="8">
    <source>
        <dbReference type="SAM" id="Phobius"/>
    </source>
</evidence>
<dbReference type="EMBL" id="NAJP01000063">
    <property type="protein sequence ID" value="TKA36126.1"/>
    <property type="molecule type" value="Genomic_DNA"/>
</dbReference>
<dbReference type="PANTHER" id="PTHR19957:SF307">
    <property type="entry name" value="PROTEIN SSO1-RELATED"/>
    <property type="match status" value="1"/>
</dbReference>
<keyword evidence="6" id="KW-0175">Coiled coil</keyword>
<dbReference type="Proteomes" id="UP000310066">
    <property type="component" value="Unassembled WGS sequence"/>
</dbReference>
<dbReference type="PANTHER" id="PTHR19957">
    <property type="entry name" value="SYNTAXIN"/>
    <property type="match status" value="1"/>
</dbReference>
<comment type="similarity">
    <text evidence="2">Belongs to the syntaxin family.</text>
</comment>
<evidence type="ECO:0000259" key="9">
    <source>
        <dbReference type="SMART" id="SM00503"/>
    </source>
</evidence>
<dbReference type="SUPFAM" id="SSF47661">
    <property type="entry name" value="t-snare proteins"/>
    <property type="match status" value="1"/>
</dbReference>
<dbReference type="STRING" id="329885.A0A4U0UMH2"/>
<feature type="compositionally biased region" description="Gly residues" evidence="7">
    <location>
        <begin position="36"/>
        <end position="47"/>
    </location>
</feature>
<sequence length="396" mass="43718">MSDYNRYSDMVGSNPYEQQQQGGYGQQPQSGYGQQHQGGYGQQGGYGSSNPYAGDAGNPYAGEYGQPQHSQQPTGLQPPVVAQRQTSNYSAQTQESQYSQPTAYAPPRTQVGAPAGAPPMPGQNVQYVQAGPSVLSNQDFLSRVEAVKADIRTLTTHVGQIASMHQRTLSSPDSGSSSQLESMITQTQVLNTSIRDQIKFLETDKVRSRDNQVKDTQVGQLKSSFTKQLQEYRVEEANYEKRYREQIARQYRIVNPEASDSEVQEAADADWGNEGVFQTALKTNRTATASTVLGAVRARHNDIQKIERTLIGLNQLMEDLATAVVLQEAPIQQTEESTANVQKDTEAGNVQLDKGITHARNARKMKWWLFWIVVLIIVILALVLGLYFGLNAKKPT</sequence>
<keyword evidence="4 8" id="KW-1133">Transmembrane helix</keyword>
<evidence type="ECO:0000256" key="2">
    <source>
        <dbReference type="ARBA" id="ARBA00009063"/>
    </source>
</evidence>
<dbReference type="SMART" id="SM00503">
    <property type="entry name" value="SynN"/>
    <property type="match status" value="1"/>
</dbReference>
<dbReference type="InterPro" id="IPR000727">
    <property type="entry name" value="T_SNARE_dom"/>
</dbReference>
<name>A0A4U0UMH2_9PEZI</name>
<feature type="compositionally biased region" description="Low complexity" evidence="7">
    <location>
        <begin position="18"/>
        <end position="35"/>
    </location>
</feature>
<evidence type="ECO:0000256" key="1">
    <source>
        <dbReference type="ARBA" id="ARBA00004211"/>
    </source>
</evidence>
<dbReference type="CDD" id="cd15849">
    <property type="entry name" value="SNARE_Sso1"/>
    <property type="match status" value="1"/>
</dbReference>
<evidence type="ECO:0000313" key="11">
    <source>
        <dbReference type="Proteomes" id="UP000310066"/>
    </source>
</evidence>
<dbReference type="GO" id="GO:0006906">
    <property type="term" value="P:vesicle fusion"/>
    <property type="evidence" value="ECO:0007669"/>
    <property type="project" value="TreeGrafter"/>
</dbReference>
<feature type="transmembrane region" description="Helical" evidence="8">
    <location>
        <begin position="368"/>
        <end position="390"/>
    </location>
</feature>
<evidence type="ECO:0000256" key="3">
    <source>
        <dbReference type="ARBA" id="ARBA00022692"/>
    </source>
</evidence>
<reference evidence="10 11" key="1">
    <citation type="submission" date="2017-03" db="EMBL/GenBank/DDBJ databases">
        <title>Genomes of endolithic fungi from Antarctica.</title>
        <authorList>
            <person name="Coleine C."/>
            <person name="Masonjones S."/>
            <person name="Stajich J.E."/>
        </authorList>
    </citation>
    <scope>NUCLEOTIDE SEQUENCE [LARGE SCALE GENOMIC DNA]</scope>
    <source>
        <strain evidence="10 11">CCFEE 5311</strain>
    </source>
</reference>
<keyword evidence="5 8" id="KW-0472">Membrane</keyword>
<proteinExistence type="inferred from homology"/>
<evidence type="ECO:0000256" key="7">
    <source>
        <dbReference type="SAM" id="MobiDB-lite"/>
    </source>
</evidence>
<accession>A0A4U0UMH2</accession>
<dbReference type="InterPro" id="IPR006011">
    <property type="entry name" value="Syntaxin_N"/>
</dbReference>
<dbReference type="GO" id="GO:0012505">
    <property type="term" value="C:endomembrane system"/>
    <property type="evidence" value="ECO:0007669"/>
    <property type="project" value="TreeGrafter"/>
</dbReference>
<gene>
    <name evidence="10" type="ORF">B0A54_13065</name>
</gene>
<dbReference type="GO" id="GO:0006887">
    <property type="term" value="P:exocytosis"/>
    <property type="evidence" value="ECO:0007669"/>
    <property type="project" value="TreeGrafter"/>
</dbReference>
<dbReference type="AlphaFoldDB" id="A0A4U0UMH2"/>
<comment type="subcellular location">
    <subcellularLocation>
        <location evidence="1">Membrane</location>
        <topology evidence="1">Single-pass type IV membrane protein</topology>
    </subcellularLocation>
</comment>
<dbReference type="Pfam" id="PF00804">
    <property type="entry name" value="Syntaxin"/>
    <property type="match status" value="1"/>
</dbReference>
<dbReference type="GO" id="GO:0005886">
    <property type="term" value="C:plasma membrane"/>
    <property type="evidence" value="ECO:0007669"/>
    <property type="project" value="TreeGrafter"/>
</dbReference>
<evidence type="ECO:0000256" key="5">
    <source>
        <dbReference type="ARBA" id="ARBA00023136"/>
    </source>
</evidence>
<dbReference type="OrthoDB" id="10255013at2759"/>
<dbReference type="GO" id="GO:0048278">
    <property type="term" value="P:vesicle docking"/>
    <property type="evidence" value="ECO:0007669"/>
    <property type="project" value="TreeGrafter"/>
</dbReference>
<feature type="domain" description="Syntaxin N-terminal" evidence="9">
    <location>
        <begin position="132"/>
        <end position="244"/>
    </location>
</feature>
<feature type="coiled-coil region" evidence="6">
    <location>
        <begin position="222"/>
        <end position="249"/>
    </location>
</feature>